<dbReference type="RefSeq" id="WP_328217365.1">
    <property type="nucleotide sequence ID" value="NZ_JARTLI010000004.1"/>
</dbReference>
<dbReference type="Gene3D" id="3.20.20.80">
    <property type="entry name" value="Glycosidases"/>
    <property type="match status" value="1"/>
</dbReference>
<dbReference type="PANTHER" id="PTHR43002">
    <property type="entry name" value="GLYCOGEN DEBRANCHING ENZYME"/>
    <property type="match status" value="1"/>
</dbReference>
<comment type="similarity">
    <text evidence="1">Belongs to the glycosyl hydrolase 13 family.</text>
</comment>
<sequence>MLTVHRTFEAYLDAMTVITILVPKSYHSGMVRNFIIEKPNGERCQLQVAKREDLWTSIKYECMIDFAVEIGQRYLIYDDHGAFTDLQIGAVIRTAEFDEQFYYEGNDLGITYTPEATTFKLWAPTATEVKVKLLDEAEGKQEQIPLQRMEKGVWMTTVSGDLEGRCYTFLVCVNLVWREAVDPYAMAVSVNGEYGVVVDLTKTNVPKSTLPPLSSPTDAIIYEVHIRDFTIHGDSGVAHKGLYLGLAELGTSGPNNTTTGLSYLAKLGVTHVELLPFNDFAGVDEKDPLKEYNWGYNPLHYNAPEGSYATNPFDPYARIQELKQAIRALQAQGIRVIMDAVYNHVYIREQSSFEKIVPGYYFRHDLYGMPSNGTGVGNDIASERRMVRKFIVDSVRFWLTEYGVDGFRFDLMGVLDIETMREVEAVVHALDPSALLLGEGWDLPTPLPAEQKATMNNADKLPCIAYFNDRFRDHVKGSTFAIHEKGFALGNMAFREQAMRAIQGNVRIKKEAGMFLNPTQAVNYVESHDNHTFWDKMSVSNADESEEIRQKRQKLATAFVILSQGIPFLHSGQEFYRTKQGIENSYNAPDAINQLDWRQKSLYEKDVRYVAGLIQLRKLHRAFRFSTSAEIEKHLRLVEATPPSVIAYHLQSVQEYGPWSDILVIHHNQEATERLPLPDEEEWHVVCDHTASGTTPLYTVKQEIEVQGISTFVLTKMTDLTKKANHI</sequence>
<dbReference type="Pfam" id="PF00128">
    <property type="entry name" value="Alpha-amylase"/>
    <property type="match status" value="1"/>
</dbReference>
<evidence type="ECO:0000259" key="2">
    <source>
        <dbReference type="SMART" id="SM00642"/>
    </source>
</evidence>
<dbReference type="InterPro" id="IPR017853">
    <property type="entry name" value="GH"/>
</dbReference>
<dbReference type="AlphaFoldDB" id="A0ABD5ITT6"/>
<dbReference type="Pfam" id="PF21653">
    <property type="entry name" value="pulA_all-beta"/>
    <property type="match status" value="1"/>
</dbReference>
<dbReference type="CDD" id="cd11341">
    <property type="entry name" value="AmyAc_Pullulanase_LD-like"/>
    <property type="match status" value="1"/>
</dbReference>
<accession>A0ABD5ITT6</accession>
<dbReference type="InterPro" id="IPR040697">
    <property type="entry name" value="PulA_N1"/>
</dbReference>
<dbReference type="NCBIfam" id="TIGR02104">
    <property type="entry name" value="pulA_typeI"/>
    <property type="match status" value="1"/>
</dbReference>
<keyword evidence="3" id="KW-0326">Glycosidase</keyword>
<reference evidence="3 4" key="1">
    <citation type="submission" date="2023-03" db="EMBL/GenBank/DDBJ databases">
        <title>Bacillus Genome Sequencing.</title>
        <authorList>
            <person name="Dunlap C."/>
        </authorList>
    </citation>
    <scope>NUCLEOTIDE SEQUENCE [LARGE SCALE GENOMIC DNA]</scope>
    <source>
        <strain evidence="3 4">NRS-38</strain>
    </source>
</reference>
<dbReference type="InterPro" id="IPR006047">
    <property type="entry name" value="GH13_cat_dom"/>
</dbReference>
<evidence type="ECO:0000313" key="4">
    <source>
        <dbReference type="Proteomes" id="UP001339962"/>
    </source>
</evidence>
<proteinExistence type="inferred from homology"/>
<dbReference type="EC" id="3.2.1.41" evidence="3"/>
<evidence type="ECO:0000256" key="1">
    <source>
        <dbReference type="ARBA" id="ARBA00008061"/>
    </source>
</evidence>
<gene>
    <name evidence="3" type="primary">pulA</name>
    <name evidence="3" type="ORF">P9850_04850</name>
</gene>
<dbReference type="GO" id="GO:0051060">
    <property type="term" value="F:pullulanase activity"/>
    <property type="evidence" value="ECO:0007669"/>
    <property type="project" value="UniProtKB-EC"/>
</dbReference>
<dbReference type="Proteomes" id="UP001339962">
    <property type="component" value="Unassembled WGS sequence"/>
</dbReference>
<keyword evidence="3" id="KW-0378">Hydrolase</keyword>
<dbReference type="InterPro" id="IPR013783">
    <property type="entry name" value="Ig-like_fold"/>
</dbReference>
<name>A0ABD5ITT6_9BACL</name>
<dbReference type="InterPro" id="IPR013780">
    <property type="entry name" value="Glyco_hydro_b"/>
</dbReference>
<dbReference type="SMART" id="SM00642">
    <property type="entry name" value="Aamy"/>
    <property type="match status" value="1"/>
</dbReference>
<dbReference type="EMBL" id="JARTLI010000004">
    <property type="protein sequence ID" value="MED5051204.1"/>
    <property type="molecule type" value="Genomic_DNA"/>
</dbReference>
<dbReference type="Gene3D" id="2.60.40.2320">
    <property type="match status" value="1"/>
</dbReference>
<dbReference type="SUPFAM" id="SSF51445">
    <property type="entry name" value="(Trans)glycosidases"/>
    <property type="match status" value="1"/>
</dbReference>
<protein>
    <submittedName>
        <fullName evidence="3">Type I pullulanase</fullName>
        <ecNumber evidence="3">3.2.1.41</ecNumber>
    </submittedName>
</protein>
<dbReference type="InterPro" id="IPR004193">
    <property type="entry name" value="Glyco_hydro_13_N"/>
</dbReference>
<dbReference type="Gene3D" id="2.60.40.1180">
    <property type="entry name" value="Golgi alpha-mannosidase II"/>
    <property type="match status" value="1"/>
</dbReference>
<evidence type="ECO:0000313" key="3">
    <source>
        <dbReference type="EMBL" id="MED5051204.1"/>
    </source>
</evidence>
<dbReference type="InterPro" id="IPR014756">
    <property type="entry name" value="Ig_E-set"/>
</dbReference>
<dbReference type="CDD" id="cd02860">
    <property type="entry name" value="E_set_Pullulanase"/>
    <property type="match status" value="1"/>
</dbReference>
<organism evidence="3 4">
    <name type="scientific">Anoxybacteroides rupiense</name>
    <dbReference type="NCBI Taxonomy" id="311460"/>
    <lineage>
        <taxon>Bacteria</taxon>
        <taxon>Bacillati</taxon>
        <taxon>Bacillota</taxon>
        <taxon>Bacilli</taxon>
        <taxon>Bacillales</taxon>
        <taxon>Anoxybacillaceae</taxon>
        <taxon>Anoxybacteroides</taxon>
    </lineage>
</organism>
<comment type="caution">
    <text evidence="3">The sequence shown here is derived from an EMBL/GenBank/DDBJ whole genome shotgun (WGS) entry which is preliminary data.</text>
</comment>
<dbReference type="Pfam" id="PF02922">
    <property type="entry name" value="CBM_48"/>
    <property type="match status" value="1"/>
</dbReference>
<dbReference type="InterPro" id="IPR011840">
    <property type="entry name" value="PulA_typeI"/>
</dbReference>
<dbReference type="Gene3D" id="2.60.40.10">
    <property type="entry name" value="Immunoglobulins"/>
    <property type="match status" value="1"/>
</dbReference>
<dbReference type="InterPro" id="IPR049117">
    <property type="entry name" value="pulA_all-beta"/>
</dbReference>
<dbReference type="Pfam" id="PF17999">
    <property type="entry name" value="PulA_N1"/>
    <property type="match status" value="1"/>
</dbReference>
<dbReference type="SUPFAM" id="SSF81296">
    <property type="entry name" value="E set domains"/>
    <property type="match status" value="1"/>
</dbReference>
<feature type="domain" description="Glycosyl hydrolase family 13 catalytic" evidence="2">
    <location>
        <begin position="223"/>
        <end position="617"/>
    </location>
</feature>